<feature type="compositionally biased region" description="Acidic residues" evidence="5">
    <location>
        <begin position="427"/>
        <end position="438"/>
    </location>
</feature>
<evidence type="ECO:0000313" key="7">
    <source>
        <dbReference type="EMBL" id="GIL70440.1"/>
    </source>
</evidence>
<evidence type="ECO:0000256" key="2">
    <source>
        <dbReference type="ARBA" id="ARBA00022692"/>
    </source>
</evidence>
<feature type="compositionally biased region" description="Basic residues" evidence="5">
    <location>
        <begin position="330"/>
        <end position="340"/>
    </location>
</feature>
<accession>A0A8J4DDZ7</accession>
<evidence type="ECO:0000313" key="10">
    <source>
        <dbReference type="Proteomes" id="UP000747110"/>
    </source>
</evidence>
<dbReference type="SMART" id="SM01417">
    <property type="entry name" value="Solute_trans_a"/>
    <property type="match status" value="1"/>
</dbReference>
<evidence type="ECO:0000256" key="1">
    <source>
        <dbReference type="ARBA" id="ARBA00004141"/>
    </source>
</evidence>
<evidence type="ECO:0000256" key="6">
    <source>
        <dbReference type="SAM" id="Phobius"/>
    </source>
</evidence>
<evidence type="ECO:0000256" key="5">
    <source>
        <dbReference type="SAM" id="MobiDB-lite"/>
    </source>
</evidence>
<sequence>MLRDPVTLGLAAASTWLAVASAITQILCHLRNYTEPLYQRYIIRIIFMVPFYGVTSWLSLNYRDKSIYFDVPRDCYEAWVIYNFLSLCMAYVGGPGAVVVKSEGKLIKPSWMLMTCCWPPIKVDGFFLRKCKQGTLQFVIAKPILASMTLILFAGGMYEEHWSWTSGFSYISIIYNICYTIALYYLLLFYVGCEELLEPYRPLLKLIVIKAVIFLTFWQSIAISMFASKFKEQNRTEQNRTEQNAAALQDWMVCMEMLMSACMMWAAFPHTEYKMGGQTTGWRLTAFLHAISLQDVYSDIMHQFNPNYKTYVLYSDGGPSENVKRKKFRAGGKKQTRKRLNASGELVAMEEGGRSKGPRRAQRTNSSGGRAPVFSAADGEGEEWNPPPNPTNKAAAFFGKPGTGKGMFGWLPAISEAERKQAVLVDSESDAEYDDDNMQETALDHEMLATSAGSDEDSESPRRSRSSGGGALGRRSTASNASRSPSRRRSNAGPNDTDLERGAQQAGSSLQQAPNSGQGLRAAAAVISRIGEITRETLGVPALEDSDDDDRML</sequence>
<evidence type="ECO:0000256" key="3">
    <source>
        <dbReference type="ARBA" id="ARBA00022989"/>
    </source>
</evidence>
<reference evidence="8" key="1">
    <citation type="journal article" date="2021" name="Proc. Natl. Acad. Sci. U.S.A.">
        <title>Three genomes in the algal genus Volvox reveal the fate of a haploid sex-determining region after a transition to homothallism.</title>
        <authorList>
            <person name="Yamamoto K."/>
            <person name="Hamaji T."/>
            <person name="Kawai-Toyooka H."/>
            <person name="Matsuzaki R."/>
            <person name="Takahashi F."/>
            <person name="Nishimura Y."/>
            <person name="Kawachi M."/>
            <person name="Noguchi H."/>
            <person name="Minakuchi Y."/>
            <person name="Umen J.G."/>
            <person name="Toyoda A."/>
            <person name="Nozaki H."/>
        </authorList>
    </citation>
    <scope>NUCLEOTIDE SEQUENCE</scope>
    <source>
        <strain evidence="8">NIES-3785</strain>
        <strain evidence="7">NIES-3786</strain>
    </source>
</reference>
<dbReference type="Proteomes" id="UP000747110">
    <property type="component" value="Unassembled WGS sequence"/>
</dbReference>
<feature type="transmembrane region" description="Helical" evidence="6">
    <location>
        <begin position="170"/>
        <end position="191"/>
    </location>
</feature>
<dbReference type="Pfam" id="PF03619">
    <property type="entry name" value="Solute_trans_a"/>
    <property type="match status" value="1"/>
</dbReference>
<evidence type="ECO:0000313" key="8">
    <source>
        <dbReference type="EMBL" id="GIL98161.1"/>
    </source>
</evidence>
<dbReference type="EMBL" id="BNCQ01000005">
    <property type="protein sequence ID" value="GIL98161.1"/>
    <property type="molecule type" value="Genomic_DNA"/>
</dbReference>
<feature type="region of interest" description="Disordered" evidence="5">
    <location>
        <begin position="534"/>
        <end position="553"/>
    </location>
</feature>
<dbReference type="GO" id="GO:0016020">
    <property type="term" value="C:membrane"/>
    <property type="evidence" value="ECO:0007669"/>
    <property type="project" value="UniProtKB-SubCell"/>
</dbReference>
<keyword evidence="2 6" id="KW-0812">Transmembrane</keyword>
<organism evidence="8 9">
    <name type="scientific">Volvox reticuliferus</name>
    <dbReference type="NCBI Taxonomy" id="1737510"/>
    <lineage>
        <taxon>Eukaryota</taxon>
        <taxon>Viridiplantae</taxon>
        <taxon>Chlorophyta</taxon>
        <taxon>core chlorophytes</taxon>
        <taxon>Chlorophyceae</taxon>
        <taxon>CS clade</taxon>
        <taxon>Chlamydomonadales</taxon>
        <taxon>Volvocaceae</taxon>
        <taxon>Volvox</taxon>
    </lineage>
</organism>
<evidence type="ECO:0000313" key="9">
    <source>
        <dbReference type="Proteomes" id="UP000722791"/>
    </source>
</evidence>
<name>A0A8J4DDZ7_9CHLO</name>
<feature type="transmembrane region" description="Helical" evidence="6">
    <location>
        <begin position="41"/>
        <end position="60"/>
    </location>
</feature>
<feature type="transmembrane region" description="Helical" evidence="6">
    <location>
        <begin position="139"/>
        <end position="158"/>
    </location>
</feature>
<feature type="compositionally biased region" description="Low complexity" evidence="5">
    <location>
        <begin position="473"/>
        <end position="484"/>
    </location>
</feature>
<dbReference type="Proteomes" id="UP000722791">
    <property type="component" value="Unassembled WGS sequence"/>
</dbReference>
<dbReference type="OrthoDB" id="5348404at2759"/>
<protein>
    <submittedName>
        <fullName evidence="8">Uncharacterized protein</fullName>
    </submittedName>
</protein>
<feature type="transmembrane region" description="Helical" evidence="6">
    <location>
        <begin position="80"/>
        <end position="100"/>
    </location>
</feature>
<feature type="transmembrane region" description="Helical" evidence="6">
    <location>
        <begin position="203"/>
        <end position="227"/>
    </location>
</feature>
<dbReference type="AlphaFoldDB" id="A0A8J4DDZ7"/>
<keyword evidence="3 6" id="KW-1133">Transmembrane helix</keyword>
<evidence type="ECO:0000256" key="4">
    <source>
        <dbReference type="ARBA" id="ARBA00023136"/>
    </source>
</evidence>
<comment type="caution">
    <text evidence="8">The sequence shown here is derived from an EMBL/GenBank/DDBJ whole genome shotgun (WGS) entry which is preliminary data.</text>
</comment>
<dbReference type="PANTHER" id="PTHR23423">
    <property type="entry name" value="ORGANIC SOLUTE TRANSPORTER-RELATED"/>
    <property type="match status" value="1"/>
</dbReference>
<dbReference type="InterPro" id="IPR005178">
    <property type="entry name" value="Ostalpha/TMEM184C"/>
</dbReference>
<feature type="region of interest" description="Disordered" evidence="5">
    <location>
        <begin position="330"/>
        <end position="400"/>
    </location>
</feature>
<gene>
    <name evidence="7" type="ORF">Vretifemale_1149</name>
    <name evidence="8" type="ORF">Vretimale_3597</name>
</gene>
<proteinExistence type="predicted"/>
<feature type="compositionally biased region" description="Acidic residues" evidence="5">
    <location>
        <begin position="544"/>
        <end position="553"/>
    </location>
</feature>
<feature type="compositionally biased region" description="Low complexity" evidence="5">
    <location>
        <begin position="502"/>
        <end position="513"/>
    </location>
</feature>
<comment type="subcellular location">
    <subcellularLocation>
        <location evidence="1">Membrane</location>
        <topology evidence="1">Multi-pass membrane protein</topology>
    </subcellularLocation>
</comment>
<keyword evidence="4 6" id="KW-0472">Membrane</keyword>
<feature type="region of interest" description="Disordered" evidence="5">
    <location>
        <begin position="425"/>
        <end position="522"/>
    </location>
</feature>
<keyword evidence="10" id="KW-1185">Reference proteome</keyword>
<feature type="transmembrane region" description="Helical" evidence="6">
    <location>
        <begin position="6"/>
        <end position="29"/>
    </location>
</feature>
<dbReference type="EMBL" id="BNCP01000002">
    <property type="protein sequence ID" value="GIL70440.1"/>
    <property type="molecule type" value="Genomic_DNA"/>
</dbReference>